<keyword evidence="3" id="KW-0808">Transferase</keyword>
<evidence type="ECO:0000256" key="2">
    <source>
        <dbReference type="ARBA" id="ARBA00022676"/>
    </source>
</evidence>
<feature type="domain" description="Glycosyltransferase 2-like" evidence="5">
    <location>
        <begin position="9"/>
        <end position="133"/>
    </location>
</feature>
<feature type="transmembrane region" description="Helical" evidence="4">
    <location>
        <begin position="246"/>
        <end position="274"/>
    </location>
</feature>
<dbReference type="GO" id="GO:0016757">
    <property type="term" value="F:glycosyltransferase activity"/>
    <property type="evidence" value="ECO:0007669"/>
    <property type="project" value="UniProtKB-KW"/>
</dbReference>
<accession>C5BID6</accession>
<sequence>MELNYQLGIVVIGRNEGERLIRCLESARPDINTVVYVDSGSTDNSCAQARKLGVAVVELDLSKPFTAARARNAGWQALVEQNPAIEFVHFIDGDCEFIEGWLATACGFLTSNTDYAVVCGRRRERYPERSVYNRLCDIEWNTPVGDATACGGDALFRVPCLQQAQGYTDSLIAGEEPDLCLRLRKLGWKIYRFDADMTWHDAAMFTAGQWWKRMKRSGYAYAEGYARHGGRRAELENYRWPDIRRIVFWACVFPVSVFALALIYPLFAVLLLVYPLQVARLTATYRNHLSQSKVAFFYALSNVACKFPQFDGVLEYLFNRMRGRAGTLIEYK</sequence>
<name>C5BID6_TERTT</name>
<evidence type="ECO:0000256" key="3">
    <source>
        <dbReference type="ARBA" id="ARBA00022679"/>
    </source>
</evidence>
<evidence type="ECO:0000313" key="6">
    <source>
        <dbReference type="EMBL" id="ACR11916.1"/>
    </source>
</evidence>
<dbReference type="KEGG" id="ttu:TERTU_4318"/>
<reference evidence="6 7" key="1">
    <citation type="journal article" date="2009" name="PLoS ONE">
        <title>The complete genome of Teredinibacter turnerae T7901: an intracellular endosymbiont of marine wood-boring bivalves (shipworms).</title>
        <authorList>
            <person name="Yang J.C."/>
            <person name="Madupu R."/>
            <person name="Durkin A.S."/>
            <person name="Ekborg N.A."/>
            <person name="Pedamallu C.S."/>
            <person name="Hostetler J.B."/>
            <person name="Radune D."/>
            <person name="Toms B.S."/>
            <person name="Henrissat B."/>
            <person name="Coutinho P.M."/>
            <person name="Schwarz S."/>
            <person name="Field L."/>
            <person name="Trindade-Silva A.E."/>
            <person name="Soares C.A.G."/>
            <person name="Elshahawi S."/>
            <person name="Hanora A."/>
            <person name="Schmidt E.W."/>
            <person name="Haygood M.G."/>
            <person name="Posfai J."/>
            <person name="Benner J."/>
            <person name="Madinger C."/>
            <person name="Nove J."/>
            <person name="Anton B."/>
            <person name="Chaudhary K."/>
            <person name="Foster J."/>
            <person name="Holman A."/>
            <person name="Kumar S."/>
            <person name="Lessard P.A."/>
            <person name="Luyten Y.A."/>
            <person name="Slatko B."/>
            <person name="Wood N."/>
            <person name="Wu B."/>
            <person name="Teplitski M."/>
            <person name="Mougous J.D."/>
            <person name="Ward N."/>
            <person name="Eisen J.A."/>
            <person name="Badger J.H."/>
            <person name="Distel D.L."/>
        </authorList>
    </citation>
    <scope>NUCLEOTIDE SEQUENCE [LARGE SCALE GENOMIC DNA]</scope>
    <source>
        <strain evidence="7">ATCC 39867 / T7901</strain>
    </source>
</reference>
<dbReference type="eggNOG" id="COG1215">
    <property type="taxonomic scope" value="Bacteria"/>
</dbReference>
<gene>
    <name evidence="6" type="ordered locus">TERTU_4318</name>
</gene>
<keyword evidence="4" id="KW-0472">Membrane</keyword>
<evidence type="ECO:0000256" key="1">
    <source>
        <dbReference type="ARBA" id="ARBA00006739"/>
    </source>
</evidence>
<dbReference type="STRING" id="377629.TERTU_4318"/>
<proteinExistence type="inferred from homology"/>
<dbReference type="OrthoDB" id="9811884at2"/>
<dbReference type="EMBL" id="CP001614">
    <property type="protein sequence ID" value="ACR11916.1"/>
    <property type="molecule type" value="Genomic_DNA"/>
</dbReference>
<evidence type="ECO:0000259" key="5">
    <source>
        <dbReference type="Pfam" id="PF00535"/>
    </source>
</evidence>
<evidence type="ECO:0000313" key="7">
    <source>
        <dbReference type="Proteomes" id="UP000009080"/>
    </source>
</evidence>
<organism evidence="6 7">
    <name type="scientific">Teredinibacter turnerae (strain ATCC 39867 / T7901)</name>
    <dbReference type="NCBI Taxonomy" id="377629"/>
    <lineage>
        <taxon>Bacteria</taxon>
        <taxon>Pseudomonadati</taxon>
        <taxon>Pseudomonadota</taxon>
        <taxon>Gammaproteobacteria</taxon>
        <taxon>Cellvibrionales</taxon>
        <taxon>Cellvibrionaceae</taxon>
        <taxon>Teredinibacter</taxon>
    </lineage>
</organism>
<dbReference type="CAZy" id="GT2">
    <property type="family name" value="Glycosyltransferase Family 2"/>
</dbReference>
<dbReference type="Gene3D" id="3.90.550.10">
    <property type="entry name" value="Spore Coat Polysaccharide Biosynthesis Protein SpsA, Chain A"/>
    <property type="match status" value="1"/>
</dbReference>
<evidence type="ECO:0000256" key="4">
    <source>
        <dbReference type="SAM" id="Phobius"/>
    </source>
</evidence>
<dbReference type="InterPro" id="IPR029044">
    <property type="entry name" value="Nucleotide-diphossugar_trans"/>
</dbReference>
<dbReference type="SUPFAM" id="SSF53448">
    <property type="entry name" value="Nucleotide-diphospho-sugar transferases"/>
    <property type="match status" value="1"/>
</dbReference>
<dbReference type="Proteomes" id="UP000009080">
    <property type="component" value="Chromosome"/>
</dbReference>
<keyword evidence="2" id="KW-0328">Glycosyltransferase</keyword>
<dbReference type="AlphaFoldDB" id="C5BID6"/>
<dbReference type="PANTHER" id="PTHR43630">
    <property type="entry name" value="POLY-BETA-1,6-N-ACETYL-D-GLUCOSAMINE SYNTHASE"/>
    <property type="match status" value="1"/>
</dbReference>
<keyword evidence="4" id="KW-0812">Transmembrane</keyword>
<keyword evidence="7" id="KW-1185">Reference proteome</keyword>
<dbReference type="HOGENOM" id="CLU_070021_0_0_6"/>
<keyword evidence="4" id="KW-1133">Transmembrane helix</keyword>
<dbReference type="RefSeq" id="WP_015818028.1">
    <property type="nucleotide sequence ID" value="NC_012997.1"/>
</dbReference>
<protein>
    <submittedName>
        <fullName evidence="6">Glycosyltransferase family 2 domain protein</fullName>
    </submittedName>
</protein>
<dbReference type="Pfam" id="PF00535">
    <property type="entry name" value="Glycos_transf_2"/>
    <property type="match status" value="1"/>
</dbReference>
<dbReference type="InterPro" id="IPR001173">
    <property type="entry name" value="Glyco_trans_2-like"/>
</dbReference>
<comment type="similarity">
    <text evidence="1">Belongs to the glycosyltransferase 2 family.</text>
</comment>
<dbReference type="PANTHER" id="PTHR43630:SF1">
    <property type="entry name" value="POLY-BETA-1,6-N-ACETYL-D-GLUCOSAMINE SYNTHASE"/>
    <property type="match status" value="1"/>
</dbReference>